<gene>
    <name evidence="3" type="primary">gb15897</name>
    <name evidence="3" type="ORF">PR202_gb15897</name>
</gene>
<evidence type="ECO:0000259" key="2">
    <source>
        <dbReference type="Pfam" id="PF07734"/>
    </source>
</evidence>
<dbReference type="EMBL" id="BQKI01000079">
    <property type="protein sequence ID" value="GJN27842.1"/>
    <property type="molecule type" value="Genomic_DNA"/>
</dbReference>
<dbReference type="Proteomes" id="UP001054889">
    <property type="component" value="Unassembled WGS sequence"/>
</dbReference>
<dbReference type="InterPro" id="IPR001810">
    <property type="entry name" value="F-box_dom"/>
</dbReference>
<keyword evidence="4" id="KW-1185">Reference proteome</keyword>
<evidence type="ECO:0000259" key="1">
    <source>
        <dbReference type="Pfam" id="PF00646"/>
    </source>
</evidence>
<dbReference type="InterPro" id="IPR006527">
    <property type="entry name" value="F-box-assoc_dom_typ1"/>
</dbReference>
<evidence type="ECO:0000313" key="4">
    <source>
        <dbReference type="Proteomes" id="UP001054889"/>
    </source>
</evidence>
<name>A0AAV5EYD7_ELECO</name>
<sequence>MIEILVRLPVKSLARFKSVSKAWCAIICDPFFIRCHLQQSASKHEQGQTSFLITPHILDEAIEREIWPTTFCSKVPFYLWQEGQENACLVHSTDFSGEFSSVYTMSHCDGLVMMPTNNKVYVFNPTTGDVLKLSDGQKDVGVFQTVGFGLDSRANKYKVVRSFYRSMNFLKKTYDAGIEVFTICGDDNSCWRSTVDNPPYPIQPQIPTYFQGSVYWLICEELLERPPQGFLRFSLEDGTFSFICQPALLSDENEFDLAVLGGELCLVESLPEQMVIWMRSSGDGHEWVRLYDISLSGAWRPLSRTSDDRLLVRSTRSLFRYDETNQNMKELVSFDRMEFKNPKVGSMDFAGKDIFYFNVIPYIESLVPVTKATVVGSIY</sequence>
<dbReference type="InterPro" id="IPR017451">
    <property type="entry name" value="F-box-assoc_interact_dom"/>
</dbReference>
<dbReference type="Pfam" id="PF07734">
    <property type="entry name" value="FBA_1"/>
    <property type="match status" value="1"/>
</dbReference>
<dbReference type="Pfam" id="PF00646">
    <property type="entry name" value="F-box"/>
    <property type="match status" value="1"/>
</dbReference>
<reference evidence="3" key="1">
    <citation type="journal article" date="2018" name="DNA Res.">
        <title>Multiple hybrid de novo genome assembly of finger millet, an orphan allotetraploid crop.</title>
        <authorList>
            <person name="Hatakeyama M."/>
            <person name="Aluri S."/>
            <person name="Balachadran M.T."/>
            <person name="Sivarajan S.R."/>
            <person name="Patrignani A."/>
            <person name="Gruter S."/>
            <person name="Poveda L."/>
            <person name="Shimizu-Inatsugi R."/>
            <person name="Baeten J."/>
            <person name="Francoijs K.J."/>
            <person name="Nataraja K.N."/>
            <person name="Reddy Y.A.N."/>
            <person name="Phadnis S."/>
            <person name="Ravikumar R.L."/>
            <person name="Schlapbach R."/>
            <person name="Sreeman S.M."/>
            <person name="Shimizu K.K."/>
        </authorList>
    </citation>
    <scope>NUCLEOTIDE SEQUENCE</scope>
</reference>
<reference evidence="3" key="2">
    <citation type="submission" date="2021-12" db="EMBL/GenBank/DDBJ databases">
        <title>Resequencing data analysis of finger millet.</title>
        <authorList>
            <person name="Hatakeyama M."/>
            <person name="Aluri S."/>
            <person name="Balachadran M.T."/>
            <person name="Sivarajan S.R."/>
            <person name="Poveda L."/>
            <person name="Shimizu-Inatsugi R."/>
            <person name="Schlapbach R."/>
            <person name="Sreeman S.M."/>
            <person name="Shimizu K.K."/>
        </authorList>
    </citation>
    <scope>NUCLEOTIDE SEQUENCE</scope>
</reference>
<dbReference type="CDD" id="cd22157">
    <property type="entry name" value="F-box_AtFBW1-like"/>
    <property type="match status" value="1"/>
</dbReference>
<dbReference type="InterPro" id="IPR050796">
    <property type="entry name" value="SCF_F-box_component"/>
</dbReference>
<organism evidence="3 4">
    <name type="scientific">Eleusine coracana subsp. coracana</name>
    <dbReference type="NCBI Taxonomy" id="191504"/>
    <lineage>
        <taxon>Eukaryota</taxon>
        <taxon>Viridiplantae</taxon>
        <taxon>Streptophyta</taxon>
        <taxon>Embryophyta</taxon>
        <taxon>Tracheophyta</taxon>
        <taxon>Spermatophyta</taxon>
        <taxon>Magnoliopsida</taxon>
        <taxon>Liliopsida</taxon>
        <taxon>Poales</taxon>
        <taxon>Poaceae</taxon>
        <taxon>PACMAD clade</taxon>
        <taxon>Chloridoideae</taxon>
        <taxon>Cynodonteae</taxon>
        <taxon>Eleusininae</taxon>
        <taxon>Eleusine</taxon>
    </lineage>
</organism>
<dbReference type="SUPFAM" id="SSF81383">
    <property type="entry name" value="F-box domain"/>
    <property type="match status" value="1"/>
</dbReference>
<proteinExistence type="predicted"/>
<dbReference type="PANTHER" id="PTHR31672">
    <property type="entry name" value="BNACNNG10540D PROTEIN"/>
    <property type="match status" value="1"/>
</dbReference>
<dbReference type="PANTHER" id="PTHR31672:SF13">
    <property type="entry name" value="F-BOX PROTEIN CPR30-LIKE"/>
    <property type="match status" value="1"/>
</dbReference>
<dbReference type="AlphaFoldDB" id="A0AAV5EYD7"/>
<comment type="caution">
    <text evidence="3">The sequence shown here is derived from an EMBL/GenBank/DDBJ whole genome shotgun (WGS) entry which is preliminary data.</text>
</comment>
<feature type="domain" description="F-box" evidence="1">
    <location>
        <begin position="2"/>
        <end position="31"/>
    </location>
</feature>
<protein>
    <recommendedName>
        <fullName evidence="5">F-box domain-containing protein</fullName>
    </recommendedName>
</protein>
<feature type="domain" description="F-box associated beta-propeller type 1" evidence="2">
    <location>
        <begin position="101"/>
        <end position="369"/>
    </location>
</feature>
<evidence type="ECO:0008006" key="5">
    <source>
        <dbReference type="Google" id="ProtNLM"/>
    </source>
</evidence>
<accession>A0AAV5EYD7</accession>
<dbReference type="NCBIfam" id="TIGR01640">
    <property type="entry name" value="F_box_assoc_1"/>
    <property type="match status" value="1"/>
</dbReference>
<dbReference type="InterPro" id="IPR036047">
    <property type="entry name" value="F-box-like_dom_sf"/>
</dbReference>
<evidence type="ECO:0000313" key="3">
    <source>
        <dbReference type="EMBL" id="GJN27842.1"/>
    </source>
</evidence>